<feature type="signal peptide" evidence="1">
    <location>
        <begin position="1"/>
        <end position="23"/>
    </location>
</feature>
<name>A0A428NTS8_9HYPO</name>
<reference evidence="2 3" key="1">
    <citation type="submission" date="2017-06" db="EMBL/GenBank/DDBJ databases">
        <title>Comparative genomic analysis of Ambrosia Fusariam Clade fungi.</title>
        <authorList>
            <person name="Stajich J.E."/>
            <person name="Carrillo J."/>
            <person name="Kijimoto T."/>
            <person name="Eskalen A."/>
            <person name="O'Donnell K."/>
            <person name="Kasson M."/>
        </authorList>
    </citation>
    <scope>NUCLEOTIDE SEQUENCE [LARGE SCALE GENOMIC DNA]</scope>
    <source>
        <strain evidence="2 3">NRRL62584</strain>
    </source>
</reference>
<keyword evidence="3" id="KW-1185">Reference proteome</keyword>
<comment type="caution">
    <text evidence="2">The sequence shown here is derived from an EMBL/GenBank/DDBJ whole genome shotgun (WGS) entry which is preliminary data.</text>
</comment>
<accession>A0A428NTS8</accession>
<dbReference type="OrthoDB" id="10444293at2759"/>
<evidence type="ECO:0000313" key="2">
    <source>
        <dbReference type="EMBL" id="RSL44147.1"/>
    </source>
</evidence>
<keyword evidence="1" id="KW-0732">Signal</keyword>
<dbReference type="EMBL" id="NKCI01000300">
    <property type="protein sequence ID" value="RSL44147.1"/>
    <property type="molecule type" value="Genomic_DNA"/>
</dbReference>
<evidence type="ECO:0000256" key="1">
    <source>
        <dbReference type="SAM" id="SignalP"/>
    </source>
</evidence>
<dbReference type="Proteomes" id="UP000288168">
    <property type="component" value="Unassembled WGS sequence"/>
</dbReference>
<gene>
    <name evidence="2" type="ORF">CEP54_014804</name>
</gene>
<dbReference type="AlphaFoldDB" id="A0A428NTS8"/>
<protein>
    <submittedName>
        <fullName evidence="2">Uncharacterized protein</fullName>
    </submittedName>
</protein>
<proteinExistence type="predicted"/>
<evidence type="ECO:0000313" key="3">
    <source>
        <dbReference type="Proteomes" id="UP000288168"/>
    </source>
</evidence>
<sequence>MAVLIHPLTIVFLAFVGIAMVWQSTTTQIGFPMGKDEIHQMHVDRICHVYDVMRRISPGLTSPPNLYDYLGVRRGRDAETLGI</sequence>
<organism evidence="2 3">
    <name type="scientific">Fusarium duplospermum</name>
    <dbReference type="NCBI Taxonomy" id="1325734"/>
    <lineage>
        <taxon>Eukaryota</taxon>
        <taxon>Fungi</taxon>
        <taxon>Dikarya</taxon>
        <taxon>Ascomycota</taxon>
        <taxon>Pezizomycotina</taxon>
        <taxon>Sordariomycetes</taxon>
        <taxon>Hypocreomycetidae</taxon>
        <taxon>Hypocreales</taxon>
        <taxon>Nectriaceae</taxon>
        <taxon>Fusarium</taxon>
        <taxon>Fusarium solani species complex</taxon>
    </lineage>
</organism>
<feature type="chain" id="PRO_5019304299" evidence="1">
    <location>
        <begin position="24"/>
        <end position="83"/>
    </location>
</feature>